<evidence type="ECO:0000313" key="2">
    <source>
        <dbReference type="Proteomes" id="UP000650466"/>
    </source>
</evidence>
<reference evidence="1" key="1">
    <citation type="submission" date="2020-09" db="EMBL/GenBank/DDBJ databases">
        <title>Draft Genome Sequence of Paenibacillus sp. WST5.</title>
        <authorList>
            <person name="Bao Z."/>
        </authorList>
    </citation>
    <scope>NUCLEOTIDE SEQUENCE</scope>
    <source>
        <strain evidence="1">WST5</strain>
    </source>
</reference>
<evidence type="ECO:0000313" key="1">
    <source>
        <dbReference type="EMBL" id="MBD0384491.1"/>
    </source>
</evidence>
<organism evidence="1 2">
    <name type="scientific">Paenibacillus sedimenti</name>
    <dbReference type="NCBI Taxonomy" id="2770274"/>
    <lineage>
        <taxon>Bacteria</taxon>
        <taxon>Bacillati</taxon>
        <taxon>Bacillota</taxon>
        <taxon>Bacilli</taxon>
        <taxon>Bacillales</taxon>
        <taxon>Paenibacillaceae</taxon>
        <taxon>Paenibacillus</taxon>
    </lineage>
</organism>
<proteinExistence type="predicted"/>
<accession>A0A926QM15</accession>
<dbReference type="EMBL" id="JACVVD010000020">
    <property type="protein sequence ID" value="MBD0384491.1"/>
    <property type="molecule type" value="Genomic_DNA"/>
</dbReference>
<keyword evidence="2" id="KW-1185">Reference proteome</keyword>
<sequence length="58" mass="6494">MAVERLVLFCSADLLVHDHIGFVVESVGYVELPVLDQAGRCPYCHFGSILRRTNFLSV</sequence>
<gene>
    <name evidence="1" type="ORF">ICC18_31095</name>
</gene>
<dbReference type="AlphaFoldDB" id="A0A926QM15"/>
<comment type="caution">
    <text evidence="1">The sequence shown here is derived from an EMBL/GenBank/DDBJ whole genome shotgun (WGS) entry which is preliminary data.</text>
</comment>
<dbReference type="Proteomes" id="UP000650466">
    <property type="component" value="Unassembled WGS sequence"/>
</dbReference>
<protein>
    <submittedName>
        <fullName evidence="1">Uncharacterized protein</fullName>
    </submittedName>
</protein>
<name>A0A926QM15_9BACL</name>